<evidence type="ECO:0000313" key="2">
    <source>
        <dbReference type="Proteomes" id="UP000014660"/>
    </source>
</evidence>
<proteinExistence type="predicted"/>
<keyword evidence="2" id="KW-1185">Reference proteome</keyword>
<dbReference type="EMBL" id="CP004145">
    <property type="protein sequence ID" value="AGO60358.1"/>
    <property type="molecule type" value="Genomic_DNA"/>
</dbReference>
<organism evidence="1 2">
    <name type="scientific">Ferroplasma acidarmanus Fer1</name>
    <dbReference type="NCBI Taxonomy" id="333146"/>
    <lineage>
        <taxon>Archaea</taxon>
        <taxon>Methanobacteriati</taxon>
        <taxon>Thermoplasmatota</taxon>
        <taxon>Thermoplasmata</taxon>
        <taxon>Thermoplasmatales</taxon>
        <taxon>Ferroplasmaceae</taxon>
        <taxon>Ferroplasma</taxon>
    </lineage>
</organism>
<reference evidence="1 2" key="1">
    <citation type="journal article" date="2007" name="Proc. Natl. Acad. Sci. U.S.A.">
        <title>Genome dynamics in a natural archaeal population.</title>
        <authorList>
            <person name="Allen E.E."/>
            <person name="Tyson G.W."/>
            <person name="Whitaker R.J."/>
            <person name="Detter J.C."/>
            <person name="Richardson P.M."/>
            <person name="Banfield J.F."/>
        </authorList>
    </citation>
    <scope>NUCLEOTIDE SEQUENCE [LARGE SCALE GENOMIC DNA]</scope>
    <source>
        <strain evidence="2">fer1</strain>
    </source>
</reference>
<dbReference type="Proteomes" id="UP000014660">
    <property type="component" value="Chromosome"/>
</dbReference>
<evidence type="ECO:0008006" key="3">
    <source>
        <dbReference type="Google" id="ProtNLM"/>
    </source>
</evidence>
<gene>
    <name evidence="1" type="ORF">FACI_IFERC00001G0378</name>
</gene>
<dbReference type="Gene3D" id="1.10.3450.10">
    <property type="entry name" value="TTHA0068-like"/>
    <property type="match status" value="1"/>
</dbReference>
<dbReference type="KEGG" id="fac:FACI_IFERC01G0378"/>
<sequence length="197" mass="23292">MKALIISSEGIGNMQEYWNPGRYINIYNMRMDRLKRDSLFRKLKENDPFVYDLRVENGMVELSYFLNINKYTTNAMGKYFFTSDINYLQEIRSFDFAVYLMEGERYWEAHEVLENNWKNSSGIEKLTYQYIILLCAAGVHMQRGHDSVCRNIILRANKMKILNTMGKLDISGMRNEKSKNPYAELSDLVFHYSLQNP</sequence>
<dbReference type="AlphaFoldDB" id="S0AM47"/>
<dbReference type="SUPFAM" id="SSF140663">
    <property type="entry name" value="TTHA0068-like"/>
    <property type="match status" value="1"/>
</dbReference>
<dbReference type="InterPro" id="IPR005500">
    <property type="entry name" value="DUF309"/>
</dbReference>
<dbReference type="InterPro" id="IPR023203">
    <property type="entry name" value="TTHA0068_sf"/>
</dbReference>
<name>S0AM47_FERAC</name>
<accession>S0AM47</accession>
<evidence type="ECO:0000313" key="1">
    <source>
        <dbReference type="EMBL" id="AGO60358.1"/>
    </source>
</evidence>
<dbReference type="Pfam" id="PF03745">
    <property type="entry name" value="DUF309"/>
    <property type="match status" value="1"/>
</dbReference>
<dbReference type="HOGENOM" id="CLU_1381352_0_0_2"/>
<protein>
    <recommendedName>
        <fullName evidence="3">DUF309 domain-containing protein</fullName>
    </recommendedName>
</protein>